<gene>
    <name evidence="1" type="ORF">GCM10023321_18890</name>
</gene>
<comment type="caution">
    <text evidence="1">The sequence shown here is derived from an EMBL/GenBank/DDBJ whole genome shotgun (WGS) entry which is preliminary data.</text>
</comment>
<dbReference type="RefSeq" id="WP_185066651.1">
    <property type="nucleotide sequence ID" value="NZ_BAABJP010000007.1"/>
</dbReference>
<dbReference type="Pfam" id="PF13624">
    <property type="entry name" value="SurA_N_3"/>
    <property type="match status" value="1"/>
</dbReference>
<organism evidence="1 2">
    <name type="scientific">Pseudonocardia eucalypti</name>
    <dbReference type="NCBI Taxonomy" id="648755"/>
    <lineage>
        <taxon>Bacteria</taxon>
        <taxon>Bacillati</taxon>
        <taxon>Actinomycetota</taxon>
        <taxon>Actinomycetes</taxon>
        <taxon>Pseudonocardiales</taxon>
        <taxon>Pseudonocardiaceae</taxon>
        <taxon>Pseudonocardia</taxon>
    </lineage>
</organism>
<name>A0ABP9PTZ1_9PSEU</name>
<dbReference type="SUPFAM" id="SSF109998">
    <property type="entry name" value="Triger factor/SurA peptide-binding domain-like"/>
    <property type="match status" value="1"/>
</dbReference>
<reference evidence="2" key="1">
    <citation type="journal article" date="2019" name="Int. J. Syst. Evol. Microbiol.">
        <title>The Global Catalogue of Microorganisms (GCM) 10K type strain sequencing project: providing services to taxonomists for standard genome sequencing and annotation.</title>
        <authorList>
            <consortium name="The Broad Institute Genomics Platform"/>
            <consortium name="The Broad Institute Genome Sequencing Center for Infectious Disease"/>
            <person name="Wu L."/>
            <person name="Ma J."/>
        </authorList>
    </citation>
    <scope>NUCLEOTIDE SEQUENCE [LARGE SCALE GENOMIC DNA]</scope>
    <source>
        <strain evidence="2">JCM 18303</strain>
    </source>
</reference>
<evidence type="ECO:0000313" key="2">
    <source>
        <dbReference type="Proteomes" id="UP001428817"/>
    </source>
</evidence>
<keyword evidence="2" id="KW-1185">Reference proteome</keyword>
<evidence type="ECO:0000313" key="1">
    <source>
        <dbReference type="EMBL" id="GAA5151586.1"/>
    </source>
</evidence>
<protein>
    <recommendedName>
        <fullName evidence="3">SurA-like protein</fullName>
    </recommendedName>
</protein>
<dbReference type="PROSITE" id="PS51257">
    <property type="entry name" value="PROKAR_LIPOPROTEIN"/>
    <property type="match status" value="1"/>
</dbReference>
<dbReference type="Proteomes" id="UP001428817">
    <property type="component" value="Unassembled WGS sequence"/>
</dbReference>
<dbReference type="Gene3D" id="1.10.4030.10">
    <property type="entry name" value="Porin chaperone SurA, peptide-binding domain"/>
    <property type="match status" value="1"/>
</dbReference>
<accession>A0ABP9PTZ1</accession>
<dbReference type="InterPro" id="IPR027304">
    <property type="entry name" value="Trigger_fact/SurA_dom_sf"/>
</dbReference>
<sequence>MLIRRLWVVALVAAGVLVAGCGGGPRLAGSAAIVGDQSVPLSSVQEKIDRVLANQDIMAQLTRQGIPPALVAQWAVNKRVRHLLFEEAAKRGGITVDDRQVDAELADPTNLELATIRAMDPDSVRDAARDEVIARALAVRGLDRLSVTADVLTADSKDQAQALARQLAAGPAQAQAVLAADPHAERNRQVRAPVLAATDLLLLGSPVGRVNVLQVSNDAWLVWRVTQRRTDAPAPADPRLSAAQLLGKSDQATIGGQLLAPVAAEIGVRVNPRYGSWDPVQAVVVPIGVEPGVSLPATLG</sequence>
<dbReference type="EMBL" id="BAABJP010000007">
    <property type="protein sequence ID" value="GAA5151586.1"/>
    <property type="molecule type" value="Genomic_DNA"/>
</dbReference>
<evidence type="ECO:0008006" key="3">
    <source>
        <dbReference type="Google" id="ProtNLM"/>
    </source>
</evidence>
<proteinExistence type="predicted"/>